<feature type="domain" description="Mitochondrial transcription rescue factor 1 C-terminal" evidence="3">
    <location>
        <begin position="77"/>
        <end position="175"/>
    </location>
</feature>
<dbReference type="AlphaFoldDB" id="A0A6A4VFR7"/>
<protein>
    <recommendedName>
        <fullName evidence="3">Mitochondrial transcription rescue factor 1 C-terminal domain-containing protein</fullName>
    </recommendedName>
</protein>
<dbReference type="Pfam" id="PF25818">
    <property type="entry name" value="MTRES1_C"/>
    <property type="match status" value="1"/>
</dbReference>
<dbReference type="Proteomes" id="UP000440578">
    <property type="component" value="Unassembled WGS sequence"/>
</dbReference>
<dbReference type="GO" id="GO:0003723">
    <property type="term" value="F:RNA binding"/>
    <property type="evidence" value="ECO:0007669"/>
    <property type="project" value="UniProtKB-KW"/>
</dbReference>
<dbReference type="EMBL" id="VIIS01002035">
    <property type="protein sequence ID" value="KAF0289362.1"/>
    <property type="molecule type" value="Genomic_DNA"/>
</dbReference>
<sequence>MKLGVWHTVDTYKVSASPIRTSRKPAVPYEHAQLSKIQIISIRHKKKKASSSPVEDGDDSDGSEDDDEQGNDFKVLKGSVNSTRIDSVLKFALGMSRNKVENAFYSNSIYLNGERLDKKKHSVTIEDEVDVVRGLNTLNPSFIDVHRVEVLDIQRSRTDPDKLVIKVKRFKRLTIDNYARPWKPPVSE</sequence>
<dbReference type="PANTHER" id="PTHR13633:SF3">
    <property type="entry name" value="MITOCHONDRIAL TRANSCRIPTION RESCUE FACTOR 1"/>
    <property type="match status" value="1"/>
</dbReference>
<dbReference type="SUPFAM" id="SSF55174">
    <property type="entry name" value="Alpha-L RNA-binding motif"/>
    <property type="match status" value="1"/>
</dbReference>
<keyword evidence="1" id="KW-0694">RNA-binding</keyword>
<organism evidence="4 5">
    <name type="scientific">Amphibalanus amphitrite</name>
    <name type="common">Striped barnacle</name>
    <name type="synonym">Balanus amphitrite</name>
    <dbReference type="NCBI Taxonomy" id="1232801"/>
    <lineage>
        <taxon>Eukaryota</taxon>
        <taxon>Metazoa</taxon>
        <taxon>Ecdysozoa</taxon>
        <taxon>Arthropoda</taxon>
        <taxon>Crustacea</taxon>
        <taxon>Multicrustacea</taxon>
        <taxon>Cirripedia</taxon>
        <taxon>Thoracica</taxon>
        <taxon>Thoracicalcarea</taxon>
        <taxon>Balanomorpha</taxon>
        <taxon>Balanoidea</taxon>
        <taxon>Balanidae</taxon>
        <taxon>Amphibalaninae</taxon>
        <taxon>Amphibalanus</taxon>
    </lineage>
</organism>
<gene>
    <name evidence="4" type="primary">CF203</name>
    <name evidence="4" type="ORF">FJT64_012379</name>
</gene>
<proteinExistence type="predicted"/>
<dbReference type="PROSITE" id="PS50889">
    <property type="entry name" value="S4"/>
    <property type="match status" value="1"/>
</dbReference>
<keyword evidence="5" id="KW-1185">Reference proteome</keyword>
<accession>A0A6A4VFR7</accession>
<comment type="caution">
    <text evidence="4">The sequence shown here is derived from an EMBL/GenBank/DDBJ whole genome shotgun (WGS) entry which is preliminary data.</text>
</comment>
<dbReference type="GO" id="GO:0005739">
    <property type="term" value="C:mitochondrion"/>
    <property type="evidence" value="ECO:0007669"/>
    <property type="project" value="TreeGrafter"/>
</dbReference>
<feature type="compositionally biased region" description="Acidic residues" evidence="2">
    <location>
        <begin position="55"/>
        <end position="70"/>
    </location>
</feature>
<evidence type="ECO:0000313" key="4">
    <source>
        <dbReference type="EMBL" id="KAF0289362.1"/>
    </source>
</evidence>
<evidence type="ECO:0000313" key="5">
    <source>
        <dbReference type="Proteomes" id="UP000440578"/>
    </source>
</evidence>
<evidence type="ECO:0000259" key="3">
    <source>
        <dbReference type="Pfam" id="PF25818"/>
    </source>
</evidence>
<reference evidence="4 5" key="1">
    <citation type="submission" date="2019-07" db="EMBL/GenBank/DDBJ databases">
        <title>Draft genome assembly of a fouling barnacle, Amphibalanus amphitrite (Darwin, 1854): The first reference genome for Thecostraca.</title>
        <authorList>
            <person name="Kim W."/>
        </authorList>
    </citation>
    <scope>NUCLEOTIDE SEQUENCE [LARGE SCALE GENOMIC DNA]</scope>
    <source>
        <strain evidence="4">SNU_AA5</strain>
        <tissue evidence="4">Soma without cirri and trophi</tissue>
    </source>
</reference>
<dbReference type="PANTHER" id="PTHR13633">
    <property type="entry name" value="MITOCHONDRIAL TRANSCRIPTION RESCUE FACTOR 1"/>
    <property type="match status" value="1"/>
</dbReference>
<evidence type="ECO:0000256" key="2">
    <source>
        <dbReference type="SAM" id="MobiDB-lite"/>
    </source>
</evidence>
<evidence type="ECO:0000256" key="1">
    <source>
        <dbReference type="PROSITE-ProRule" id="PRU00182"/>
    </source>
</evidence>
<name>A0A6A4VFR7_AMPAM</name>
<feature type="region of interest" description="Disordered" evidence="2">
    <location>
        <begin position="44"/>
        <end position="74"/>
    </location>
</feature>
<dbReference type="OrthoDB" id="4150at2759"/>
<dbReference type="InterPro" id="IPR057896">
    <property type="entry name" value="MTRES1_C"/>
</dbReference>
<dbReference type="GO" id="GO:1903108">
    <property type="term" value="P:regulation of mitochondrial transcription"/>
    <property type="evidence" value="ECO:0007669"/>
    <property type="project" value="TreeGrafter"/>
</dbReference>